<dbReference type="InterPro" id="IPR008972">
    <property type="entry name" value="Cupredoxin"/>
</dbReference>
<gene>
    <name evidence="2" type="ORF">FLL45_19355</name>
</gene>
<protein>
    <submittedName>
        <fullName evidence="2">Methylamine utilization protein</fullName>
    </submittedName>
</protein>
<evidence type="ECO:0000256" key="1">
    <source>
        <dbReference type="SAM" id="SignalP"/>
    </source>
</evidence>
<dbReference type="AlphaFoldDB" id="A0A545T5C8"/>
<feature type="chain" id="PRO_5021833572" evidence="1">
    <location>
        <begin position="22"/>
        <end position="215"/>
    </location>
</feature>
<evidence type="ECO:0000313" key="2">
    <source>
        <dbReference type="EMBL" id="TQV72372.1"/>
    </source>
</evidence>
<comment type="caution">
    <text evidence="2">The sequence shown here is derived from an EMBL/GenBank/DDBJ whole genome shotgun (WGS) entry which is preliminary data.</text>
</comment>
<dbReference type="SUPFAM" id="SSF49503">
    <property type="entry name" value="Cupredoxins"/>
    <property type="match status" value="1"/>
</dbReference>
<dbReference type="InterPro" id="IPR008969">
    <property type="entry name" value="CarboxyPept-like_regulatory"/>
</dbReference>
<dbReference type="Gene3D" id="2.60.40.420">
    <property type="entry name" value="Cupredoxins - blue copper proteins"/>
    <property type="match status" value="1"/>
</dbReference>
<reference evidence="2 3" key="1">
    <citation type="submission" date="2019-06" db="EMBL/GenBank/DDBJ databases">
        <title>Draft genome of Aliikangiella marina GYP-15.</title>
        <authorList>
            <person name="Wang G."/>
        </authorList>
    </citation>
    <scope>NUCLEOTIDE SEQUENCE [LARGE SCALE GENOMIC DNA]</scope>
    <source>
        <strain evidence="2 3">GYP-15</strain>
    </source>
</reference>
<organism evidence="2 3">
    <name type="scientific">Aliikangiella marina</name>
    <dbReference type="NCBI Taxonomy" id="1712262"/>
    <lineage>
        <taxon>Bacteria</taxon>
        <taxon>Pseudomonadati</taxon>
        <taxon>Pseudomonadota</taxon>
        <taxon>Gammaproteobacteria</taxon>
        <taxon>Oceanospirillales</taxon>
        <taxon>Pleioneaceae</taxon>
        <taxon>Aliikangiella</taxon>
    </lineage>
</organism>
<feature type="signal peptide" evidence="1">
    <location>
        <begin position="1"/>
        <end position="21"/>
    </location>
</feature>
<dbReference type="Proteomes" id="UP000317839">
    <property type="component" value="Unassembled WGS sequence"/>
</dbReference>
<dbReference type="OrthoDB" id="9772097at2"/>
<proteinExistence type="predicted"/>
<keyword evidence="1" id="KW-0732">Signal</keyword>
<dbReference type="RefSeq" id="WP_142943702.1">
    <property type="nucleotide sequence ID" value="NZ_VIKR01000005.1"/>
</dbReference>
<keyword evidence="3" id="KW-1185">Reference proteome</keyword>
<dbReference type="SUPFAM" id="SSF49464">
    <property type="entry name" value="Carboxypeptidase regulatory domain-like"/>
    <property type="match status" value="1"/>
</dbReference>
<sequence length="215" mass="24433">MQKYRHMFLICLLLVAPFCIASTELTVVDTAGEPFSGAVVEIFHPNFNVVSASTDKPAVMEQVNQQFKPLILIVRQNSQVIFPNSDSVKHHVYSFSKAKRFQLRLYKEQIPDPITFDKDGVVAIGCNIHDWMSGFIYVAKSKFVKQTNQQGKVTFELPPGNYTYQVWHPRFNEADIGVVQNLDITSKQDSANVTFKLTESLYPNITQDADEFGDY</sequence>
<evidence type="ECO:0000313" key="3">
    <source>
        <dbReference type="Proteomes" id="UP000317839"/>
    </source>
</evidence>
<name>A0A545T5C8_9GAMM</name>
<dbReference type="EMBL" id="VIKR01000005">
    <property type="protein sequence ID" value="TQV72372.1"/>
    <property type="molecule type" value="Genomic_DNA"/>
</dbReference>
<accession>A0A545T5C8</accession>